<feature type="region of interest" description="Disordered" evidence="1">
    <location>
        <begin position="1"/>
        <end position="60"/>
    </location>
</feature>
<reference evidence="2 3" key="1">
    <citation type="journal article" date="2015" name="Fungal Genet. Biol.">
        <title>Evolution of novel wood decay mechanisms in Agaricales revealed by the genome sequences of Fistulina hepatica and Cylindrobasidium torrendii.</title>
        <authorList>
            <person name="Floudas D."/>
            <person name="Held B.W."/>
            <person name="Riley R."/>
            <person name="Nagy L.G."/>
            <person name="Koehler G."/>
            <person name="Ransdell A.S."/>
            <person name="Younus H."/>
            <person name="Chow J."/>
            <person name="Chiniquy J."/>
            <person name="Lipzen A."/>
            <person name="Tritt A."/>
            <person name="Sun H."/>
            <person name="Haridas S."/>
            <person name="LaButti K."/>
            <person name="Ohm R.A."/>
            <person name="Kues U."/>
            <person name="Blanchette R.A."/>
            <person name="Grigoriev I.V."/>
            <person name="Minto R.E."/>
            <person name="Hibbett D.S."/>
        </authorList>
    </citation>
    <scope>NUCLEOTIDE SEQUENCE [LARGE SCALE GENOMIC DNA]</scope>
    <source>
        <strain evidence="2 3">FP15055 ss-10</strain>
    </source>
</reference>
<evidence type="ECO:0000256" key="1">
    <source>
        <dbReference type="SAM" id="MobiDB-lite"/>
    </source>
</evidence>
<gene>
    <name evidence="2" type="ORF">CYLTODRAFT_407394</name>
</gene>
<feature type="compositionally biased region" description="Low complexity" evidence="1">
    <location>
        <begin position="1"/>
        <end position="22"/>
    </location>
</feature>
<dbReference type="OrthoDB" id="2563900at2759"/>
<feature type="compositionally biased region" description="Low complexity" evidence="1">
    <location>
        <begin position="41"/>
        <end position="57"/>
    </location>
</feature>
<feature type="compositionally biased region" description="Polar residues" evidence="1">
    <location>
        <begin position="187"/>
        <end position="198"/>
    </location>
</feature>
<protein>
    <submittedName>
        <fullName evidence="2">Uncharacterized protein</fullName>
    </submittedName>
</protein>
<feature type="region of interest" description="Disordered" evidence="1">
    <location>
        <begin position="177"/>
        <end position="198"/>
    </location>
</feature>
<feature type="region of interest" description="Disordered" evidence="1">
    <location>
        <begin position="73"/>
        <end position="95"/>
    </location>
</feature>
<sequence length="284" mass="29848">MSEIANATTSTSATASLSTPSAPKHLSPRLSMSSAPAHHGSLSPASIPSSPTSIHSAESAIFERDIELAVPATTSHTAHQPNPHRIPRARNTEQNVPSVLDSAAAILTGDEEDRDVDVELASRTISRSPSPRNSMLLSGGSPAISIVSPTARPFATELEPQTPGSLYYSLQNSPTAISRDLPPVPRSPQSMATATSLPASNHSKRLSFIAYSDLLASAPVSTVPLTSLTTEPVEPPHMLESSPSPSQTLPDEWEREGLGMGLEERLAALGSRPSTRPPSFVSAF</sequence>
<feature type="region of interest" description="Disordered" evidence="1">
    <location>
        <begin position="227"/>
        <end position="252"/>
    </location>
</feature>
<evidence type="ECO:0000313" key="3">
    <source>
        <dbReference type="Proteomes" id="UP000054007"/>
    </source>
</evidence>
<proteinExistence type="predicted"/>
<dbReference type="AlphaFoldDB" id="A0A0D7BPY9"/>
<evidence type="ECO:0000313" key="2">
    <source>
        <dbReference type="EMBL" id="KIY72502.1"/>
    </source>
</evidence>
<accession>A0A0D7BPY9</accession>
<dbReference type="STRING" id="1314674.A0A0D7BPY9"/>
<dbReference type="Proteomes" id="UP000054007">
    <property type="component" value="Unassembled WGS sequence"/>
</dbReference>
<organism evidence="2 3">
    <name type="scientific">Cylindrobasidium torrendii FP15055 ss-10</name>
    <dbReference type="NCBI Taxonomy" id="1314674"/>
    <lineage>
        <taxon>Eukaryota</taxon>
        <taxon>Fungi</taxon>
        <taxon>Dikarya</taxon>
        <taxon>Basidiomycota</taxon>
        <taxon>Agaricomycotina</taxon>
        <taxon>Agaricomycetes</taxon>
        <taxon>Agaricomycetidae</taxon>
        <taxon>Agaricales</taxon>
        <taxon>Marasmiineae</taxon>
        <taxon>Physalacriaceae</taxon>
        <taxon>Cylindrobasidium</taxon>
    </lineage>
</organism>
<dbReference type="EMBL" id="KN880443">
    <property type="protein sequence ID" value="KIY72502.1"/>
    <property type="molecule type" value="Genomic_DNA"/>
</dbReference>
<keyword evidence="3" id="KW-1185">Reference proteome</keyword>
<name>A0A0D7BPY9_9AGAR</name>